<dbReference type="KEGG" id="mint:C7M51_04374"/>
<dbReference type="Pfam" id="PF07057">
    <property type="entry name" value="TraI_C"/>
    <property type="match status" value="1"/>
</dbReference>
<proteinExistence type="predicted"/>
<dbReference type="RefSeq" id="WP_160623764.1">
    <property type="nucleotide sequence ID" value="NZ_CP028272.1"/>
</dbReference>
<dbReference type="InterPro" id="IPR009767">
    <property type="entry name" value="DNA_helicase_TraI_C"/>
</dbReference>
<feature type="region of interest" description="Disordered" evidence="1">
    <location>
        <begin position="1623"/>
        <end position="1645"/>
    </location>
</feature>
<evidence type="ECO:0000313" key="6">
    <source>
        <dbReference type="Proteomes" id="UP000464053"/>
    </source>
</evidence>
<name>A0A6P1Q5S6_9GAMM</name>
<dbReference type="InterPro" id="IPR014862">
    <property type="entry name" value="TrwC"/>
</dbReference>
<dbReference type="SUPFAM" id="SSF52540">
    <property type="entry name" value="P-loop containing nucleoside triphosphate hydrolases"/>
    <property type="match status" value="2"/>
</dbReference>
<evidence type="ECO:0000259" key="2">
    <source>
        <dbReference type="Pfam" id="PF07057"/>
    </source>
</evidence>
<dbReference type="Proteomes" id="UP000464053">
    <property type="component" value="Plasmid unnamed1"/>
</dbReference>
<dbReference type="OrthoDB" id="1634048at2"/>
<reference evidence="5 6" key="1">
    <citation type="submission" date="2018-03" db="EMBL/GenBank/DDBJ databases">
        <title>Pantoea intestinalis SRCM103226 isolated form the mealworm.</title>
        <authorList>
            <person name="Jeong D.-Y."/>
            <person name="Kim J.W."/>
        </authorList>
    </citation>
    <scope>NUCLEOTIDE SEQUENCE [LARGE SCALE GENOMIC DNA]</scope>
    <source>
        <strain evidence="5 6">SRCM103226</strain>
        <plasmid evidence="5 6">unnamed1</plasmid>
    </source>
</reference>
<dbReference type="GO" id="GO:0005524">
    <property type="term" value="F:ATP binding"/>
    <property type="evidence" value="ECO:0007669"/>
    <property type="project" value="InterPro"/>
</dbReference>
<protein>
    <submittedName>
        <fullName evidence="5">Multifunctional conjugation protein TraI</fullName>
    </submittedName>
</protein>
<evidence type="ECO:0000313" key="5">
    <source>
        <dbReference type="EMBL" id="QHM74013.1"/>
    </source>
</evidence>
<dbReference type="Pfam" id="PF18340">
    <property type="entry name" value="TraI_2B"/>
    <property type="match status" value="1"/>
</dbReference>
<keyword evidence="5" id="KW-0614">Plasmid</keyword>
<dbReference type="Pfam" id="PF08751">
    <property type="entry name" value="TrwC"/>
    <property type="match status" value="1"/>
</dbReference>
<dbReference type="InterPro" id="IPR014059">
    <property type="entry name" value="TraI/TrwC_relax"/>
</dbReference>
<feature type="domain" description="TrwC relaxase" evidence="3">
    <location>
        <begin position="10"/>
        <end position="283"/>
    </location>
</feature>
<keyword evidence="6" id="KW-1185">Reference proteome</keyword>
<dbReference type="Gene3D" id="3.40.50.300">
    <property type="entry name" value="P-loop containing nucleotide triphosphate hydrolases"/>
    <property type="match status" value="2"/>
</dbReference>
<feature type="domain" description="DNA helicase TraI type C-terminal" evidence="2">
    <location>
        <begin position="1455"/>
        <end position="1593"/>
    </location>
</feature>
<feature type="domain" description="TraI 2B/2B-like" evidence="4">
    <location>
        <begin position="636"/>
        <end position="714"/>
    </location>
</feature>
<dbReference type="Pfam" id="PF13604">
    <property type="entry name" value="AAA_30"/>
    <property type="match status" value="1"/>
</dbReference>
<feature type="region of interest" description="Disordered" evidence="1">
    <location>
        <begin position="1579"/>
        <end position="1610"/>
    </location>
</feature>
<dbReference type="GO" id="GO:0003677">
    <property type="term" value="F:DNA binding"/>
    <property type="evidence" value="ECO:0007669"/>
    <property type="project" value="InterPro"/>
</dbReference>
<gene>
    <name evidence="5" type="primary">traI</name>
    <name evidence="5" type="ORF">C7M51_04374</name>
</gene>
<evidence type="ECO:0000259" key="4">
    <source>
        <dbReference type="Pfam" id="PF18340"/>
    </source>
</evidence>
<dbReference type="Gene3D" id="2.30.30.940">
    <property type="match status" value="1"/>
</dbReference>
<organism evidence="5 6">
    <name type="scientific">Mixta intestinalis</name>
    <dbReference type="NCBI Taxonomy" id="1615494"/>
    <lineage>
        <taxon>Bacteria</taxon>
        <taxon>Pseudomonadati</taxon>
        <taxon>Pseudomonadota</taxon>
        <taxon>Gammaproteobacteria</taxon>
        <taxon>Enterobacterales</taxon>
        <taxon>Erwiniaceae</taxon>
        <taxon>Mixta</taxon>
    </lineage>
</organism>
<dbReference type="CDD" id="cd17933">
    <property type="entry name" value="DEXSc_RecD-like"/>
    <property type="match status" value="1"/>
</dbReference>
<feature type="region of interest" description="Disordered" evidence="1">
    <location>
        <begin position="1695"/>
        <end position="1715"/>
    </location>
</feature>
<dbReference type="GO" id="GO:0003678">
    <property type="term" value="F:DNA helicase activity"/>
    <property type="evidence" value="ECO:0007669"/>
    <property type="project" value="InterPro"/>
</dbReference>
<dbReference type="NCBIfam" id="NF041492">
    <property type="entry name" value="MobF"/>
    <property type="match status" value="1"/>
</dbReference>
<dbReference type="SUPFAM" id="SSF55464">
    <property type="entry name" value="Origin of replication-binding domain, RBD-like"/>
    <property type="match status" value="1"/>
</dbReference>
<dbReference type="InterPro" id="IPR027417">
    <property type="entry name" value="P-loop_NTPase"/>
</dbReference>
<geneLocation type="plasmid" evidence="5 6">
    <name>unnamed1</name>
</geneLocation>
<dbReference type="GO" id="GO:0016818">
    <property type="term" value="F:hydrolase activity, acting on acid anhydrides, in phosphorus-containing anhydrides"/>
    <property type="evidence" value="ECO:0007669"/>
    <property type="project" value="InterPro"/>
</dbReference>
<accession>A0A6P1Q5S6</accession>
<evidence type="ECO:0000256" key="1">
    <source>
        <dbReference type="SAM" id="MobiDB-lite"/>
    </source>
</evidence>
<dbReference type="NCBIfam" id="TIGR02686">
    <property type="entry name" value="relax_trwC"/>
    <property type="match status" value="1"/>
</dbReference>
<dbReference type="InterPro" id="IPR040668">
    <property type="entry name" value="TraI_2B"/>
</dbReference>
<dbReference type="EMBL" id="CP028272">
    <property type="protein sequence ID" value="QHM74013.1"/>
    <property type="molecule type" value="Genomic_DNA"/>
</dbReference>
<evidence type="ECO:0000259" key="3">
    <source>
        <dbReference type="Pfam" id="PF08751"/>
    </source>
</evidence>
<sequence length="1715" mass="189151">MLSVSSVKNAGKAGAYYTKEDNYYFLGEQSTEWYGTGSENLGLEGPINPETFMAVLEGKLPDGTDMSRMEGGVNKHRPGYDLTFSAPKSASVLALVTGDTFLIDAHKEAVRRTLDEVEKLATTRTMSDGITSMEQTGNLVIATFMHDTSRNLDPAMHTHAVVANATLSKDGWKTLSTDTKGKQGFTDIVWKEQVSIGALYRGHYRSIIEPAGYQTEDTGPRGEWDITGVPVTPFSSRRQEIIDLVGEDATAKQKSIAALDSRQAKHLEDPEALREHWQEKLKETGFDVGKFRQEVLERRLKYQKNDIENTRVKGKAAESITPSELDGVVRETIDRLSLKNVRVTYDDVMTNLLNHIPMERGVYVKARQAINNAVSRGQLIAVDKNQTLFTTALHVRDEARLAQLAAGLAEKRGMLVMPAAKKGVLAQIADADRAVSLIDVRGGTQFISELNRSVITMASENKRPLIVVAADGAAYKRQKNDFQDKPGVMLMTAEEIKTAELPSRPLVMVAESERFNTSGLHDVLKIAAQHDATTLVFDTHARRAAGFASAVLSSAGVKQFTATPKSEDVRVTMVQKDTVQDRLRVAARYYAQEKAQGRPVSLQAGNARTRDQLTNQTREILTEEGVLGRVLGEVTVRVPVWLDTSNRNDRSIYRKDMVLEKHEGKGEKTVFTITGVSERHNLLTVSDEKGQKHGISISSIDSHYRLFREKKLELREGEQLRATAELNIRAASGEKLTVTGVKEGRWLFRDVITMKNSKGQSVRVDRNAPLYVDYAYAESFGNTRRSEGTVLAVLSGKDVNDSTINMLRRSGSDVIAFTPLDEATINRRLKENGPVVSVTQSIRSLAGESDLTDALRELESRKMSRPERVVRLAIEKATGTKVTFTGVNVMAEMINTDSSISPQRAANELLRLVQRGEIFALSAEQGPAGTFVSRENFENEVTILRHIAEGKNSVKPLLEGGLSKDKAAGLTDGQRESGNLILTTRDRFIAIQGYAGVGKTTQFRAVAAALSAVQNAPEIRGLAPTHRAVSELSGAGIPAQTIASFLSESSKWQAAGQPRDFSNTVFVIDESSMNGNAQMASLMNLIAEGGGRAVLSGDKDQLKSLESGAPFTLTLERSAADITVMKEIVRQIPALKPAVEAIIAGNVREAVRVSEKISPKVVPRLPGAYVPKSSAIDGVSKIEGVSDPDNNSALNLIGLIADDYTGRTPDARNNTLIVSELNEDRQAINDAVHEKLKKQGALGDSVTVPLLVRINNSNADLGRQKFWADHFGSVVRQGEKYYRVSITEVESGIVHLTGLDDTANRWMSPAELRKENVAVFDEVKREISVGEKIRLTSTDRERNLRASDIAVVSGISDDGKITLDTGHQQVLLDPTARHADRHMDYGYAVTTYSSQGASVKYLIGLFGESGARKRMAALDSTYVQLSRSKEHIQTYFDNMSGWISRVERNSGRRQTVHDILMQNEDVRAGREMLVWNKSLPVSDTRLADRVDQALTADARFMAGKSPEMIWPVINEHGRQRGNWHVPVSPTSGNVNFDAAHYEGAADGNHIVLQRGEKHGKVLEAADISEALQLMKENPESPVVLSADHSKPSENKSLPVEAESSGDELDRREAEVLEKAIKAAQEQEEKIQEPSIDDERHSPDVSDRDYEATLESALEAALEELQAEEEIDYRDYELWTERENHTPMMNEEINVMRHERSEPEPELENKIQKTLE</sequence>